<name>A0A8C5M7H0_9ANUR</name>
<dbReference type="PROSITE" id="PS50157">
    <property type="entry name" value="ZINC_FINGER_C2H2_2"/>
    <property type="match status" value="1"/>
</dbReference>
<keyword evidence="8 12" id="KW-0175">Coiled coil</keyword>
<keyword evidence="4" id="KW-0963">Cytoplasm</keyword>
<feature type="compositionally biased region" description="Low complexity" evidence="13">
    <location>
        <begin position="768"/>
        <end position="781"/>
    </location>
</feature>
<evidence type="ECO:0000256" key="9">
    <source>
        <dbReference type="ARBA" id="ARBA00023212"/>
    </source>
</evidence>
<feature type="region of interest" description="Disordered" evidence="13">
    <location>
        <begin position="529"/>
        <end position="684"/>
    </location>
</feature>
<dbReference type="InterPro" id="IPR051241">
    <property type="entry name" value="DZIP_RILPL"/>
</dbReference>
<keyword evidence="10" id="KW-0966">Cell projection</keyword>
<keyword evidence="16" id="KW-1185">Reference proteome</keyword>
<reference evidence="15" key="2">
    <citation type="submission" date="2025-09" db="UniProtKB">
        <authorList>
            <consortium name="Ensembl"/>
        </authorList>
    </citation>
    <scope>IDENTIFICATION</scope>
</reference>
<dbReference type="Pfam" id="PF25977">
    <property type="entry name" value="DZIP1"/>
    <property type="match status" value="1"/>
</dbReference>
<feature type="coiled-coil region" evidence="12">
    <location>
        <begin position="322"/>
        <end position="407"/>
    </location>
</feature>
<organism evidence="15 16">
    <name type="scientific">Leptobrachium leishanense</name>
    <name type="common">Leishan spiny toad</name>
    <dbReference type="NCBI Taxonomy" id="445787"/>
    <lineage>
        <taxon>Eukaryota</taxon>
        <taxon>Metazoa</taxon>
        <taxon>Chordata</taxon>
        <taxon>Craniata</taxon>
        <taxon>Vertebrata</taxon>
        <taxon>Euteleostomi</taxon>
        <taxon>Amphibia</taxon>
        <taxon>Batrachia</taxon>
        <taxon>Anura</taxon>
        <taxon>Pelobatoidea</taxon>
        <taxon>Megophryidae</taxon>
        <taxon>Leptobrachium</taxon>
    </lineage>
</organism>
<gene>
    <name evidence="15" type="primary">DZIP1L</name>
</gene>
<evidence type="ECO:0000256" key="4">
    <source>
        <dbReference type="ARBA" id="ARBA00022490"/>
    </source>
</evidence>
<dbReference type="InterPro" id="IPR013087">
    <property type="entry name" value="Znf_C2H2_type"/>
</dbReference>
<dbReference type="PANTHER" id="PTHR21502">
    <property type="entry name" value="ZINC FINGER PROTEIN DZIP1"/>
    <property type="match status" value="1"/>
</dbReference>
<evidence type="ECO:0000256" key="7">
    <source>
        <dbReference type="ARBA" id="ARBA00022833"/>
    </source>
</evidence>
<dbReference type="PROSITE" id="PS00028">
    <property type="entry name" value="ZINC_FINGER_C2H2_1"/>
    <property type="match status" value="1"/>
</dbReference>
<dbReference type="AlphaFoldDB" id="A0A8C5M7H0"/>
<evidence type="ECO:0000256" key="10">
    <source>
        <dbReference type="ARBA" id="ARBA00023273"/>
    </source>
</evidence>
<dbReference type="PANTHER" id="PTHR21502:SF8">
    <property type="entry name" value="CILIUM ASSEMBLY PROTEIN DZIP1L"/>
    <property type="match status" value="1"/>
</dbReference>
<keyword evidence="6 11" id="KW-0863">Zinc-finger</keyword>
<feature type="region of interest" description="Disordered" evidence="13">
    <location>
        <begin position="749"/>
        <end position="787"/>
    </location>
</feature>
<proteinExistence type="inferred from homology"/>
<dbReference type="GO" id="GO:0005737">
    <property type="term" value="C:cytoplasm"/>
    <property type="evidence" value="ECO:0007669"/>
    <property type="project" value="TreeGrafter"/>
</dbReference>
<evidence type="ECO:0000256" key="13">
    <source>
        <dbReference type="SAM" id="MobiDB-lite"/>
    </source>
</evidence>
<sequence>MPGHPTSSLIYQPFPQIPISPKGSFTQSFRFQPRRDGIDWRRFSAIDTERVARELDISTLQESINSITFCNLDNERCPYCQQPVDPVLLKVLKMAQFIIEYLLHCQECLSIHVSQLEERVEEAATEHQKTKDELVKVEEELKKVKEESRRRKKMIGTQQMLLQASANSYHKCQLCDKSFMNYSYLQGHIQRRHPEITESDRQKKKQVEQMEFGIEELKAKLQLTQAQLESEREIEHKRRIQELEEAHRREENAMRDFERWKGEERLKIQDEIDKMRQQFFSQLEDITLKNSTFENRFQDLMNKQSVTSNLGDLEDEEDRRMRQKMEKELRILRDEKEKQKNEWNKTVKELQKEHNVEKKELLNENKRLRASMSNDQRSASQSFEAQIQTLRSKMQDQKTLIKTQEKTIKDLTASREVHTEQLARVVQPVGGARDESSEDDADEYLDDTLKNIEALRSDPNFVWQFRSVLEEALLDKLESIGVKKGAKGIPISNYKSLKALLGTQLQEKINKYPEIETIKAKLNKVLTRRVKQRMKSEGTLQTPTSRQSVQRSPRGPHRTRPDDQLISQSKKTISAESHKTPTKTPVPSPRRTITGHQNINTITNVAPSVPPREYVNSASQRTPPFTSEDDSSLMHTPKHKVITSSQSTQKVQRQEETYSDDDSLFDSDISPDKPSPRSVTFSTGSLVHSMARNLERQLSTPRQKPAGGVEIFNTQSTKTESFRKSANKADMHLSDMSDSDISSFDDVTDNLGINEPKPQPILRQSAESTGSQGTSLWSSSSIKAGGW</sequence>
<evidence type="ECO:0000256" key="1">
    <source>
        <dbReference type="ARBA" id="ARBA00004114"/>
    </source>
</evidence>
<dbReference type="GO" id="GO:0005814">
    <property type="term" value="C:centriole"/>
    <property type="evidence" value="ECO:0007669"/>
    <property type="project" value="UniProtKB-SubCell"/>
</dbReference>
<dbReference type="Proteomes" id="UP000694569">
    <property type="component" value="Unplaced"/>
</dbReference>
<dbReference type="InterPro" id="IPR058883">
    <property type="entry name" value="DZIP1_dom"/>
</dbReference>
<keyword evidence="9" id="KW-0206">Cytoskeleton</keyword>
<evidence type="ECO:0000256" key="5">
    <source>
        <dbReference type="ARBA" id="ARBA00022723"/>
    </source>
</evidence>
<feature type="coiled-coil region" evidence="12">
    <location>
        <begin position="113"/>
        <end position="154"/>
    </location>
</feature>
<feature type="compositionally biased region" description="Polar residues" evidence="13">
    <location>
        <begin position="642"/>
        <end position="651"/>
    </location>
</feature>
<comment type="subcellular location">
    <subcellularLocation>
        <location evidence="2">Cytoplasm</location>
        <location evidence="2">Cytoskeleton</location>
        <location evidence="2">Cilium basal body</location>
    </subcellularLocation>
    <subcellularLocation>
        <location evidence="1">Cytoplasm</location>
        <location evidence="1">Cytoskeleton</location>
        <location evidence="1">Microtubule organizing center</location>
        <location evidence="1">Centrosome</location>
        <location evidence="1">Centriole</location>
    </subcellularLocation>
</comment>
<dbReference type="Gene3D" id="3.30.160.60">
    <property type="entry name" value="Classic Zinc Finger"/>
    <property type="match status" value="1"/>
</dbReference>
<evidence type="ECO:0000256" key="11">
    <source>
        <dbReference type="PROSITE-ProRule" id="PRU00042"/>
    </source>
</evidence>
<evidence type="ECO:0000256" key="12">
    <source>
        <dbReference type="SAM" id="Coils"/>
    </source>
</evidence>
<feature type="domain" description="C2H2-type" evidence="14">
    <location>
        <begin position="170"/>
        <end position="193"/>
    </location>
</feature>
<evidence type="ECO:0000259" key="14">
    <source>
        <dbReference type="PROSITE" id="PS50157"/>
    </source>
</evidence>
<feature type="coiled-coil region" evidence="12">
    <location>
        <begin position="207"/>
        <end position="263"/>
    </location>
</feature>
<dbReference type="Pfam" id="PF13815">
    <property type="entry name" value="Dzip-like_N"/>
    <property type="match status" value="1"/>
</dbReference>
<dbReference type="InterPro" id="IPR032714">
    <property type="entry name" value="DZIP1_N"/>
</dbReference>
<feature type="compositionally biased region" description="Polar residues" evidence="13">
    <location>
        <begin position="616"/>
        <end position="625"/>
    </location>
</feature>
<evidence type="ECO:0000313" key="16">
    <source>
        <dbReference type="Proteomes" id="UP000694569"/>
    </source>
</evidence>
<evidence type="ECO:0000256" key="6">
    <source>
        <dbReference type="ARBA" id="ARBA00022771"/>
    </source>
</evidence>
<feature type="compositionally biased region" description="Polar residues" evidence="13">
    <location>
        <begin position="565"/>
        <end position="575"/>
    </location>
</feature>
<evidence type="ECO:0000256" key="3">
    <source>
        <dbReference type="ARBA" id="ARBA00009131"/>
    </source>
</evidence>
<dbReference type="GO" id="GO:0060271">
    <property type="term" value="P:cilium assembly"/>
    <property type="evidence" value="ECO:0007669"/>
    <property type="project" value="TreeGrafter"/>
</dbReference>
<dbReference type="OrthoDB" id="515971at2759"/>
<feature type="compositionally biased region" description="Polar residues" evidence="13">
    <location>
        <begin position="594"/>
        <end position="606"/>
    </location>
</feature>
<dbReference type="GO" id="GO:0008270">
    <property type="term" value="F:zinc ion binding"/>
    <property type="evidence" value="ECO:0007669"/>
    <property type="project" value="UniProtKB-KW"/>
</dbReference>
<dbReference type="GO" id="GO:0036064">
    <property type="term" value="C:ciliary basal body"/>
    <property type="evidence" value="ECO:0007669"/>
    <property type="project" value="TreeGrafter"/>
</dbReference>
<evidence type="ECO:0000256" key="8">
    <source>
        <dbReference type="ARBA" id="ARBA00023054"/>
    </source>
</evidence>
<dbReference type="SMART" id="SM00355">
    <property type="entry name" value="ZnF_C2H2"/>
    <property type="match status" value="1"/>
</dbReference>
<dbReference type="GeneTree" id="ENSGT00940000160898"/>
<reference evidence="15" key="1">
    <citation type="submission" date="2025-08" db="UniProtKB">
        <authorList>
            <consortium name="Ensembl"/>
        </authorList>
    </citation>
    <scope>IDENTIFICATION</scope>
</reference>
<accession>A0A8C5M7H0</accession>
<evidence type="ECO:0000313" key="15">
    <source>
        <dbReference type="Ensembl" id="ENSLLEP00000009848.1"/>
    </source>
</evidence>
<protein>
    <submittedName>
        <fullName evidence="15">DAZ interacting zinc finger protein 1 like</fullName>
    </submittedName>
</protein>
<feature type="compositionally biased region" description="Polar residues" evidence="13">
    <location>
        <begin position="538"/>
        <end position="551"/>
    </location>
</feature>
<dbReference type="Ensembl" id="ENSLLET00000010230.1">
    <property type="protein sequence ID" value="ENSLLEP00000009848.1"/>
    <property type="gene ID" value="ENSLLEG00000006274.1"/>
</dbReference>
<keyword evidence="5" id="KW-0479">Metal-binding</keyword>
<keyword evidence="7" id="KW-0862">Zinc</keyword>
<evidence type="ECO:0000256" key="2">
    <source>
        <dbReference type="ARBA" id="ARBA00004120"/>
    </source>
</evidence>
<comment type="similarity">
    <text evidence="3">Belongs to the DZIP C2H2-type zinc-finger protein family.</text>
</comment>